<dbReference type="RefSeq" id="WP_109053352.1">
    <property type="nucleotide sequence ID" value="NZ_QDKJ01000003.1"/>
</dbReference>
<evidence type="ECO:0000313" key="1">
    <source>
        <dbReference type="EMBL" id="PWC14354.1"/>
    </source>
</evidence>
<reference evidence="1 2" key="1">
    <citation type="submission" date="2018-04" db="EMBL/GenBank/DDBJ databases">
        <title>Brenneria corticis sp.nov.</title>
        <authorList>
            <person name="Li Y."/>
        </authorList>
    </citation>
    <scope>NUCLEOTIDE SEQUENCE [LARGE SCALE GENOMIC DNA]</scope>
    <source>
        <strain evidence="1 2">LMG 27715</strain>
    </source>
</reference>
<sequence length="94" mass="10932">MESKITEHKFNVSGNIISSNFGYLETTGENIDFEIIRSLILEGNYHGKILYVIRNKVEKKWCELITNEWRWALLNKSFSGCSKAFSSSLRQCEH</sequence>
<dbReference type="EMBL" id="QDKJ01000003">
    <property type="protein sequence ID" value="PWC14354.1"/>
    <property type="molecule type" value="Genomic_DNA"/>
</dbReference>
<comment type="caution">
    <text evidence="1">The sequence shown here is derived from an EMBL/GenBank/DDBJ whole genome shotgun (WGS) entry which is preliminary data.</text>
</comment>
<dbReference type="Proteomes" id="UP000245138">
    <property type="component" value="Unassembled WGS sequence"/>
</dbReference>
<gene>
    <name evidence="1" type="ORF">B4923_05510</name>
</gene>
<dbReference type="AlphaFoldDB" id="A0A2U1TY88"/>
<evidence type="ECO:0000313" key="2">
    <source>
        <dbReference type="Proteomes" id="UP000245138"/>
    </source>
</evidence>
<accession>A0A2U1TY88</accession>
<dbReference type="OrthoDB" id="4009736at2"/>
<organism evidence="1 2">
    <name type="scientific">Brenneria roseae subsp. americana</name>
    <dbReference type="NCBI Taxonomy" id="1508507"/>
    <lineage>
        <taxon>Bacteria</taxon>
        <taxon>Pseudomonadati</taxon>
        <taxon>Pseudomonadota</taxon>
        <taxon>Gammaproteobacteria</taxon>
        <taxon>Enterobacterales</taxon>
        <taxon>Pectobacteriaceae</taxon>
        <taxon>Brenneria</taxon>
    </lineage>
</organism>
<protein>
    <submittedName>
        <fullName evidence="1">Uncharacterized protein</fullName>
    </submittedName>
</protein>
<proteinExistence type="predicted"/>
<name>A0A2U1TY88_9GAMM</name>
<keyword evidence="2" id="KW-1185">Reference proteome</keyword>